<dbReference type="InterPro" id="IPR003661">
    <property type="entry name" value="HisK_dim/P_dom"/>
</dbReference>
<dbReference type="PROSITE" id="PS50109">
    <property type="entry name" value="HIS_KIN"/>
    <property type="match status" value="1"/>
</dbReference>
<keyword evidence="13" id="KW-1185">Reference proteome</keyword>
<feature type="transmembrane region" description="Helical" evidence="10">
    <location>
        <begin position="164"/>
        <end position="188"/>
    </location>
</feature>
<evidence type="ECO:0000259" key="11">
    <source>
        <dbReference type="PROSITE" id="PS50109"/>
    </source>
</evidence>
<evidence type="ECO:0000256" key="6">
    <source>
        <dbReference type="ARBA" id="ARBA00022679"/>
    </source>
</evidence>
<dbReference type="CDD" id="cd00082">
    <property type="entry name" value="HisKA"/>
    <property type="match status" value="1"/>
</dbReference>
<dbReference type="SUPFAM" id="SSF55874">
    <property type="entry name" value="ATPase domain of HSP90 chaperone/DNA topoisomerase II/histidine kinase"/>
    <property type="match status" value="1"/>
</dbReference>
<feature type="domain" description="Histidine kinase" evidence="11">
    <location>
        <begin position="224"/>
        <end position="431"/>
    </location>
</feature>
<protein>
    <recommendedName>
        <fullName evidence="3">histidine kinase</fullName>
        <ecNumber evidence="3">2.7.13.3</ecNumber>
    </recommendedName>
</protein>
<keyword evidence="4" id="KW-1003">Cell membrane</keyword>
<dbReference type="AlphaFoldDB" id="A0AB38T598"/>
<evidence type="ECO:0000313" key="12">
    <source>
        <dbReference type="EMBL" id="UTU49759.1"/>
    </source>
</evidence>
<proteinExistence type="predicted"/>
<keyword evidence="5" id="KW-0597">Phosphoprotein</keyword>
<accession>A0AB38T598</accession>
<dbReference type="Pfam" id="PF02518">
    <property type="entry name" value="HATPase_c"/>
    <property type="match status" value="1"/>
</dbReference>
<keyword evidence="8 12" id="KW-0418">Kinase</keyword>
<dbReference type="SUPFAM" id="SSF47384">
    <property type="entry name" value="Homodimeric domain of signal transducing histidine kinase"/>
    <property type="match status" value="1"/>
</dbReference>
<feature type="transmembrane region" description="Helical" evidence="10">
    <location>
        <begin position="87"/>
        <end position="106"/>
    </location>
</feature>
<keyword evidence="6" id="KW-0808">Transferase</keyword>
<dbReference type="GO" id="GO:0005886">
    <property type="term" value="C:plasma membrane"/>
    <property type="evidence" value="ECO:0007669"/>
    <property type="project" value="UniProtKB-SubCell"/>
</dbReference>
<evidence type="ECO:0000256" key="1">
    <source>
        <dbReference type="ARBA" id="ARBA00000085"/>
    </source>
</evidence>
<dbReference type="InterPro" id="IPR003594">
    <property type="entry name" value="HATPase_dom"/>
</dbReference>
<keyword evidence="9" id="KW-0067">ATP-binding</keyword>
<keyword evidence="7" id="KW-0547">Nucleotide-binding</keyword>
<sequence length="440" mass="47853">MSDLLGQGWGPPGPMTLHDKTNKQNFLLLIQLRWIAVGGQIVTILFVRYALGIGLPLVPMAVVILLLIALNVASLRRHSSQDAITNTELFLGLLLDVTALTVQLYLSGGASNPFISLYLLQVILGAVLLETWSVWALVLIASTCFIALTTFYREISLPAAHGAGLFSLHIQGMFICFVLAATLLVLFITRVQNNIRTRDAHLADLRQQSAEEAHIVRMGLLASGAAHELGTPLATLSVILNDWQRMPVLEADPDLAQEIREMQGQLDRCKKIVSGILMSSGELRGEGTVRTSVDAFLAELVAEWKSTRLPQGFEYTRRFGANQEIVSDPALKQVMFNVLDNALEASPLWVGLIVSRHANDLIIEVVDAGRGFEETMLAEFGKPYTSTKNRPGSGLGLFLVVNVIRKLGGSVTVRNRTEGGASVTLHLPLAALSPRGHNAD</sequence>
<feature type="transmembrane region" description="Helical" evidence="10">
    <location>
        <begin position="134"/>
        <end position="152"/>
    </location>
</feature>
<evidence type="ECO:0000313" key="13">
    <source>
        <dbReference type="Proteomes" id="UP001060070"/>
    </source>
</evidence>
<dbReference type="InterPro" id="IPR036097">
    <property type="entry name" value="HisK_dim/P_sf"/>
</dbReference>
<reference evidence="12 13" key="1">
    <citation type="journal article" date="2022" name="Microbiol. Resour. Announc.">
        <title>Complete Genome Sequence of Mesorhizobium ciceri Strain R30, a Rhizobium Used as a Commercial Inoculant for Chickpea in Argentina.</title>
        <authorList>
            <person name="Foresto E."/>
            <person name="Revale S."/>
            <person name="Primo E."/>
            <person name="Nievas F."/>
            <person name="Carezzano E."/>
            <person name="Puente M."/>
            <person name="Alzari P."/>
            <person name="Mart M."/>
            <person name="Ben-Assaya M."/>
            <person name="Mornico D."/>
            <person name="Santoro M."/>
            <person name="Mart F."/>
            <person name="Giordano W."/>
            <person name="Bogino P."/>
        </authorList>
    </citation>
    <scope>NUCLEOTIDE SEQUENCE [LARGE SCALE GENOMIC DNA]</scope>
    <source>
        <strain evidence="12 13">R30</strain>
    </source>
</reference>
<evidence type="ECO:0000256" key="2">
    <source>
        <dbReference type="ARBA" id="ARBA00004651"/>
    </source>
</evidence>
<dbReference type="GO" id="GO:0000155">
    <property type="term" value="F:phosphorelay sensor kinase activity"/>
    <property type="evidence" value="ECO:0007669"/>
    <property type="project" value="InterPro"/>
</dbReference>
<evidence type="ECO:0000256" key="3">
    <source>
        <dbReference type="ARBA" id="ARBA00012438"/>
    </source>
</evidence>
<dbReference type="PRINTS" id="PR00344">
    <property type="entry name" value="BCTRLSENSOR"/>
</dbReference>
<dbReference type="Proteomes" id="UP001060070">
    <property type="component" value="Chromosome"/>
</dbReference>
<keyword evidence="10" id="KW-1133">Transmembrane helix</keyword>
<comment type="subcellular location">
    <subcellularLocation>
        <location evidence="2">Cell membrane</location>
        <topology evidence="2">Multi-pass membrane protein</topology>
    </subcellularLocation>
</comment>
<feature type="transmembrane region" description="Helical" evidence="10">
    <location>
        <begin position="112"/>
        <end position="129"/>
    </location>
</feature>
<dbReference type="PANTHER" id="PTHR44936">
    <property type="entry name" value="SENSOR PROTEIN CREC"/>
    <property type="match status" value="1"/>
</dbReference>
<feature type="transmembrane region" description="Helical" evidence="10">
    <location>
        <begin position="53"/>
        <end position="75"/>
    </location>
</feature>
<dbReference type="InterPro" id="IPR005467">
    <property type="entry name" value="His_kinase_dom"/>
</dbReference>
<dbReference type="Gene3D" id="3.30.565.10">
    <property type="entry name" value="Histidine kinase-like ATPase, C-terminal domain"/>
    <property type="match status" value="1"/>
</dbReference>
<dbReference type="EMBL" id="CP088147">
    <property type="protein sequence ID" value="UTU49759.1"/>
    <property type="molecule type" value="Genomic_DNA"/>
</dbReference>
<dbReference type="Gene3D" id="1.10.287.130">
    <property type="match status" value="1"/>
</dbReference>
<keyword evidence="10" id="KW-0472">Membrane</keyword>
<feature type="transmembrane region" description="Helical" evidence="10">
    <location>
        <begin position="26"/>
        <end position="47"/>
    </location>
</feature>
<dbReference type="SMART" id="SM00387">
    <property type="entry name" value="HATPase_c"/>
    <property type="match status" value="1"/>
</dbReference>
<evidence type="ECO:0000256" key="5">
    <source>
        <dbReference type="ARBA" id="ARBA00022553"/>
    </source>
</evidence>
<evidence type="ECO:0000256" key="7">
    <source>
        <dbReference type="ARBA" id="ARBA00022741"/>
    </source>
</evidence>
<dbReference type="InterPro" id="IPR004358">
    <property type="entry name" value="Sig_transdc_His_kin-like_C"/>
</dbReference>
<dbReference type="InterPro" id="IPR050980">
    <property type="entry name" value="2C_sensor_his_kinase"/>
</dbReference>
<evidence type="ECO:0000256" key="4">
    <source>
        <dbReference type="ARBA" id="ARBA00022475"/>
    </source>
</evidence>
<gene>
    <name evidence="12" type="ORF">LRP29_19925</name>
</gene>
<evidence type="ECO:0000256" key="10">
    <source>
        <dbReference type="SAM" id="Phobius"/>
    </source>
</evidence>
<evidence type="ECO:0000256" key="9">
    <source>
        <dbReference type="ARBA" id="ARBA00022840"/>
    </source>
</evidence>
<evidence type="ECO:0000256" key="8">
    <source>
        <dbReference type="ARBA" id="ARBA00022777"/>
    </source>
</evidence>
<name>A0AB38T598_9HYPH</name>
<keyword evidence="10" id="KW-0812">Transmembrane</keyword>
<dbReference type="PANTHER" id="PTHR44936:SF10">
    <property type="entry name" value="SENSOR PROTEIN RSTB"/>
    <property type="match status" value="1"/>
</dbReference>
<organism evidence="12 13">
    <name type="scientific">Mesorhizobium ciceri</name>
    <dbReference type="NCBI Taxonomy" id="39645"/>
    <lineage>
        <taxon>Bacteria</taxon>
        <taxon>Pseudomonadati</taxon>
        <taxon>Pseudomonadota</taxon>
        <taxon>Alphaproteobacteria</taxon>
        <taxon>Hyphomicrobiales</taxon>
        <taxon>Phyllobacteriaceae</taxon>
        <taxon>Mesorhizobium</taxon>
    </lineage>
</organism>
<comment type="catalytic activity">
    <reaction evidence="1">
        <text>ATP + protein L-histidine = ADP + protein N-phospho-L-histidine.</text>
        <dbReference type="EC" id="2.7.13.3"/>
    </reaction>
</comment>
<dbReference type="InterPro" id="IPR036890">
    <property type="entry name" value="HATPase_C_sf"/>
</dbReference>
<dbReference type="EC" id="2.7.13.3" evidence="3"/>
<dbReference type="GO" id="GO:0005524">
    <property type="term" value="F:ATP binding"/>
    <property type="evidence" value="ECO:0007669"/>
    <property type="project" value="UniProtKB-KW"/>
</dbReference>